<evidence type="ECO:0000313" key="1">
    <source>
        <dbReference type="EMBL" id="KAF9581992.1"/>
    </source>
</evidence>
<dbReference type="Gene3D" id="3.30.230.90">
    <property type="match status" value="1"/>
</dbReference>
<reference evidence="1" key="1">
    <citation type="journal article" date="2020" name="Fungal Divers.">
        <title>Resolving the Mortierellaceae phylogeny through synthesis of multi-gene phylogenetics and phylogenomics.</title>
        <authorList>
            <person name="Vandepol N."/>
            <person name="Liber J."/>
            <person name="Desiro A."/>
            <person name="Na H."/>
            <person name="Kennedy M."/>
            <person name="Barry K."/>
            <person name="Grigoriev I.V."/>
            <person name="Miller A.N."/>
            <person name="O'Donnell K."/>
            <person name="Stajich J.E."/>
            <person name="Bonito G."/>
        </authorList>
    </citation>
    <scope>NUCLEOTIDE SEQUENCE</scope>
    <source>
        <strain evidence="1">KOD1015</strain>
    </source>
</reference>
<evidence type="ECO:0000313" key="2">
    <source>
        <dbReference type="Proteomes" id="UP000780801"/>
    </source>
</evidence>
<dbReference type="EMBL" id="JAABOA010001234">
    <property type="protein sequence ID" value="KAF9581992.1"/>
    <property type="molecule type" value="Genomic_DNA"/>
</dbReference>
<name>A0A9P6FUL9_9FUNG</name>
<dbReference type="AlphaFoldDB" id="A0A9P6FUL9"/>
<comment type="caution">
    <text evidence="1">The sequence shown here is derived from an EMBL/GenBank/DDBJ whole genome shotgun (WGS) entry which is preliminary data.</text>
</comment>
<dbReference type="InterPro" id="IPR018788">
    <property type="entry name" value="Proteasome_assmbl_chp_3"/>
</dbReference>
<protein>
    <recommendedName>
        <fullName evidence="3">Proteasome assembly chaperone 3</fullName>
    </recommendedName>
</protein>
<dbReference type="Pfam" id="PF10178">
    <property type="entry name" value="PAC3"/>
    <property type="match status" value="1"/>
</dbReference>
<dbReference type="PANTHER" id="PTHR31051">
    <property type="entry name" value="PROTEASOME ASSEMBLY CHAPERONE 3"/>
    <property type="match status" value="1"/>
</dbReference>
<accession>A0A9P6FUL9</accession>
<sequence>MAASLGQGRPFPLVNKQAARLVQGRHTEVLVTSFADKILIAVTHFGRVGSILQAQMDQRPMGYSGAGLGSEDSEAPATASTQFLLGVGSPASKKTQLYQVYSSHFAQMIAHQNPQETRPVVLALALAIEEPDPNVSQPSGQERELDRELFEQVVEMVNECCVWI</sequence>
<keyword evidence="2" id="KW-1185">Reference proteome</keyword>
<dbReference type="GO" id="GO:0043248">
    <property type="term" value="P:proteasome assembly"/>
    <property type="evidence" value="ECO:0007669"/>
    <property type="project" value="InterPro"/>
</dbReference>
<dbReference type="InterPro" id="IPR053720">
    <property type="entry name" value="Psm_Assembly_Chaperone"/>
</dbReference>
<proteinExistence type="predicted"/>
<dbReference type="Proteomes" id="UP000780801">
    <property type="component" value="Unassembled WGS sequence"/>
</dbReference>
<gene>
    <name evidence="1" type="ORF">BGW38_000801</name>
</gene>
<evidence type="ECO:0008006" key="3">
    <source>
        <dbReference type="Google" id="ProtNLM"/>
    </source>
</evidence>
<dbReference type="OrthoDB" id="5593278at2759"/>
<organism evidence="1 2">
    <name type="scientific">Lunasporangiospora selenospora</name>
    <dbReference type="NCBI Taxonomy" id="979761"/>
    <lineage>
        <taxon>Eukaryota</taxon>
        <taxon>Fungi</taxon>
        <taxon>Fungi incertae sedis</taxon>
        <taxon>Mucoromycota</taxon>
        <taxon>Mortierellomycotina</taxon>
        <taxon>Mortierellomycetes</taxon>
        <taxon>Mortierellales</taxon>
        <taxon>Mortierellaceae</taxon>
        <taxon>Lunasporangiospora</taxon>
    </lineage>
</organism>
<dbReference type="PANTHER" id="PTHR31051:SF1">
    <property type="entry name" value="PROTEASOME ASSEMBLY CHAPERONE 3"/>
    <property type="match status" value="1"/>
</dbReference>